<evidence type="ECO:0000256" key="2">
    <source>
        <dbReference type="SAM" id="SignalP"/>
    </source>
</evidence>
<evidence type="ECO:0000256" key="1">
    <source>
        <dbReference type="SAM" id="MobiDB-lite"/>
    </source>
</evidence>
<dbReference type="CDD" id="cd00657">
    <property type="entry name" value="Ferritin_like"/>
    <property type="match status" value="1"/>
</dbReference>
<dbReference type="Pfam" id="PF13668">
    <property type="entry name" value="Ferritin_2"/>
    <property type="match status" value="1"/>
</dbReference>
<dbReference type="PANTHER" id="PTHR31694:SF26">
    <property type="entry name" value="OS05G0151100 PROTEIN"/>
    <property type="match status" value="1"/>
</dbReference>
<dbReference type="OMA" id="NGPVAIW"/>
<sequence>MFPSLSVLALAVPLLVSGAPIHVKRANSTDVLVLQFAGVLEQLESEFYSQALAKFQDSDFTSAGFSDAQVPIQQFEAIGSDEATHLSVINSTLESLGASLISGCQFDFSDVLSNVSTMAATARVVENLGVAAYLGAANMITDPVLLTAAASIMSVEARHQTVLNLLSDATSIPQAFDIALTPSEVLAVASPFISGCEIPIQANPTLTVTNTGPAVPGTALTFTSSALNGSTDGLFCQMLVGGAATSISLNLSSCVVPDGINGPVAIFITSDDQPINNNIREQNTNFLVAGPTMVFVDANSDLLGQLAVTGSVSSNSTSSSNSSSSGSVSSSAASATSTSGSDSNSTAVASSTATASATSAASVSSSASEASATAVSVSASFSATAAASAASASATTELTSVITSTISPSQASVIISAASAAASETASTAASATESASAALASAGSSTDIVAFPGGPNMYVGPSADGSIYVLGWSTTSA</sequence>
<dbReference type="EMBL" id="KB468113">
    <property type="protein sequence ID" value="PCH41606.1"/>
    <property type="molecule type" value="Genomic_DNA"/>
</dbReference>
<name>A0A2H3JHF3_WOLCO</name>
<feature type="region of interest" description="Disordered" evidence="1">
    <location>
        <begin position="311"/>
        <end position="347"/>
    </location>
</feature>
<proteinExistence type="predicted"/>
<evidence type="ECO:0000313" key="4">
    <source>
        <dbReference type="Proteomes" id="UP000218811"/>
    </source>
</evidence>
<evidence type="ECO:0008006" key="5">
    <source>
        <dbReference type="Google" id="ProtNLM"/>
    </source>
</evidence>
<dbReference type="OrthoDB" id="1001765at2759"/>
<dbReference type="InterPro" id="IPR009078">
    <property type="entry name" value="Ferritin-like_SF"/>
</dbReference>
<accession>A0A2H3JHF3</accession>
<dbReference type="InterPro" id="IPR052965">
    <property type="entry name" value="Pigment-catalase-like"/>
</dbReference>
<keyword evidence="2" id="KW-0732">Signal</keyword>
<reference evidence="3 4" key="1">
    <citation type="journal article" date="2012" name="Science">
        <title>The Paleozoic origin of enzymatic lignin decomposition reconstructed from 31 fungal genomes.</title>
        <authorList>
            <person name="Floudas D."/>
            <person name="Binder M."/>
            <person name="Riley R."/>
            <person name="Barry K."/>
            <person name="Blanchette R.A."/>
            <person name="Henrissat B."/>
            <person name="Martinez A.T."/>
            <person name="Otillar R."/>
            <person name="Spatafora J.W."/>
            <person name="Yadav J.S."/>
            <person name="Aerts A."/>
            <person name="Benoit I."/>
            <person name="Boyd A."/>
            <person name="Carlson A."/>
            <person name="Copeland A."/>
            <person name="Coutinho P.M."/>
            <person name="de Vries R.P."/>
            <person name="Ferreira P."/>
            <person name="Findley K."/>
            <person name="Foster B."/>
            <person name="Gaskell J."/>
            <person name="Glotzer D."/>
            <person name="Gorecki P."/>
            <person name="Heitman J."/>
            <person name="Hesse C."/>
            <person name="Hori C."/>
            <person name="Igarashi K."/>
            <person name="Jurgens J.A."/>
            <person name="Kallen N."/>
            <person name="Kersten P."/>
            <person name="Kohler A."/>
            <person name="Kuees U."/>
            <person name="Kumar T.K.A."/>
            <person name="Kuo A."/>
            <person name="LaButti K."/>
            <person name="Larrondo L.F."/>
            <person name="Lindquist E."/>
            <person name="Ling A."/>
            <person name="Lombard V."/>
            <person name="Lucas S."/>
            <person name="Lundell T."/>
            <person name="Martin R."/>
            <person name="McLaughlin D.J."/>
            <person name="Morgenstern I."/>
            <person name="Morin E."/>
            <person name="Murat C."/>
            <person name="Nagy L.G."/>
            <person name="Nolan M."/>
            <person name="Ohm R.A."/>
            <person name="Patyshakuliyeva A."/>
            <person name="Rokas A."/>
            <person name="Ruiz-Duenas F.J."/>
            <person name="Sabat G."/>
            <person name="Salamov A."/>
            <person name="Samejima M."/>
            <person name="Schmutz J."/>
            <person name="Slot J.C."/>
            <person name="St John F."/>
            <person name="Stenlid J."/>
            <person name="Sun H."/>
            <person name="Sun S."/>
            <person name="Syed K."/>
            <person name="Tsang A."/>
            <person name="Wiebenga A."/>
            <person name="Young D."/>
            <person name="Pisabarro A."/>
            <person name="Eastwood D.C."/>
            <person name="Martin F."/>
            <person name="Cullen D."/>
            <person name="Grigoriev I.V."/>
            <person name="Hibbett D.S."/>
        </authorList>
    </citation>
    <scope>NUCLEOTIDE SEQUENCE [LARGE SCALE GENOMIC DNA]</scope>
    <source>
        <strain evidence="3 4">MD-104</strain>
    </source>
</reference>
<dbReference type="SUPFAM" id="SSF47240">
    <property type="entry name" value="Ferritin-like"/>
    <property type="match status" value="1"/>
</dbReference>
<protein>
    <recommendedName>
        <fullName evidence="5">Ferritin-like domain-containing protein</fullName>
    </recommendedName>
</protein>
<dbReference type="Proteomes" id="UP000218811">
    <property type="component" value="Unassembled WGS sequence"/>
</dbReference>
<feature type="chain" id="PRO_5013628615" description="Ferritin-like domain-containing protein" evidence="2">
    <location>
        <begin position="19"/>
        <end position="478"/>
    </location>
</feature>
<evidence type="ECO:0000313" key="3">
    <source>
        <dbReference type="EMBL" id="PCH41606.1"/>
    </source>
</evidence>
<gene>
    <name evidence="3" type="ORF">WOLCODRAFT_24864</name>
</gene>
<dbReference type="STRING" id="742152.A0A2H3JHF3"/>
<keyword evidence="4" id="KW-1185">Reference proteome</keyword>
<feature type="signal peptide" evidence="2">
    <location>
        <begin position="1"/>
        <end position="18"/>
    </location>
</feature>
<organism evidence="3 4">
    <name type="scientific">Wolfiporia cocos (strain MD-104)</name>
    <name type="common">Brown rot fungus</name>
    <dbReference type="NCBI Taxonomy" id="742152"/>
    <lineage>
        <taxon>Eukaryota</taxon>
        <taxon>Fungi</taxon>
        <taxon>Dikarya</taxon>
        <taxon>Basidiomycota</taxon>
        <taxon>Agaricomycotina</taxon>
        <taxon>Agaricomycetes</taxon>
        <taxon>Polyporales</taxon>
        <taxon>Phaeolaceae</taxon>
        <taxon>Wolfiporia</taxon>
    </lineage>
</organism>
<dbReference type="AlphaFoldDB" id="A0A2H3JHF3"/>
<dbReference type="PANTHER" id="PTHR31694">
    <property type="entry name" value="DESICCATION-LIKE PROTEIN"/>
    <property type="match status" value="1"/>
</dbReference>